<accession>A0ACC3SDC2</accession>
<evidence type="ECO:0000313" key="2">
    <source>
        <dbReference type="Proteomes" id="UP001320706"/>
    </source>
</evidence>
<dbReference type="Proteomes" id="UP001320706">
    <property type="component" value="Unassembled WGS sequence"/>
</dbReference>
<organism evidence="1 2">
    <name type="scientific">Zalaria obscura</name>
    <dbReference type="NCBI Taxonomy" id="2024903"/>
    <lineage>
        <taxon>Eukaryota</taxon>
        <taxon>Fungi</taxon>
        <taxon>Dikarya</taxon>
        <taxon>Ascomycota</taxon>
        <taxon>Pezizomycotina</taxon>
        <taxon>Dothideomycetes</taxon>
        <taxon>Dothideomycetidae</taxon>
        <taxon>Dothideales</taxon>
        <taxon>Zalariaceae</taxon>
        <taxon>Zalaria</taxon>
    </lineage>
</organism>
<dbReference type="EMBL" id="JAMKPW020000019">
    <property type="protein sequence ID" value="KAK8208024.1"/>
    <property type="molecule type" value="Genomic_DNA"/>
</dbReference>
<keyword evidence="2" id="KW-1185">Reference proteome</keyword>
<reference evidence="1" key="1">
    <citation type="submission" date="2024-02" db="EMBL/GenBank/DDBJ databases">
        <title>Metagenome Assembled Genome of Zalaria obscura JY119.</title>
        <authorList>
            <person name="Vighnesh L."/>
            <person name="Jagadeeshwari U."/>
            <person name="Venkata Ramana C."/>
            <person name="Sasikala C."/>
        </authorList>
    </citation>
    <scope>NUCLEOTIDE SEQUENCE</scope>
    <source>
        <strain evidence="1">JY119</strain>
    </source>
</reference>
<protein>
    <submittedName>
        <fullName evidence="1">Uncharacterized protein</fullName>
    </submittedName>
</protein>
<name>A0ACC3SDC2_9PEZI</name>
<sequence>MSSTNQYIRQVLHHSEPPPPVKARFFYTSPLAIDDPLSPLPPPATSAGITIKQPPRPFSEYDNTALDKAWNELRHKILKYNEERGEKSKDDQTTGDADTPRRGKGKQNELRPATSSRRLREAYGGRPASNSDASSRPRYVEESWNNDEREMVSSSAPRMDLNTSMHALDGPSLPVGAEMPSTTGRPFARAPSRKAVPQLSSKQRDSSLDSRPEPHTLDSYNWDVTEGLINHHPQEEEKVEENEGPTAKVAVGVSRLHQVVMPNLQMEPIYWAPVHDIAPVTRGTWFYKDTMLPVETPVANMLEAGYVELQPWTETWRDELNSAIEVGAAGEMKILHKLWPEQLTKRPDSRPGTSQGEMPNMAASNLADLEPDTPGKQRERAVEAACDIIDISSGVNGPDNKAAGSVTYSEKNYPHAGVIYANVTEAHILKPNLQPSTYYGRRPLANYIRKGRKLGVAVVRGFDQAAWDRLYPPKKGATMKKAQEGVSSAQSGAPPTRRQKNDPELARSERPKVTELVLVIHGIGQKLSERMESFHFTHAINAFRREVNVELGTDAVKAHLRKDMGGIMVLPVNWRHSLSFEEGGYRDSPEDPNENHFSLKDITPDTLPSVRNIVSDVMLDIPYYLSHHQPKMIAAVIKEANRIYKLWCTNNPGFPTYGRVHLIAHSLGSVMATDILSKQPTHLPPSLSDPTTVDLTTAQLPHFLFRTHNVFLAGSPAGFFLLLKRASLLPRLDSPKASADPSANTTAVCGDQATYGCLAVDNLYNIINPYDPVSYRLNAAVDAAYAHALKPAWIPSASPGWFSNSSSLSWFSSSASGSASASASGGLGSAAGQPALPRLPSNVELETHDFSREEVAEKRMLLLNDNGQIDYLLRYGGGPLEIQYLTMLGAHSSYWLLRDFVRVIVGECGRGVGREGTVGSMRAVKRKVGLER</sequence>
<gene>
    <name evidence="1" type="ORF">M8818_004062</name>
</gene>
<proteinExistence type="predicted"/>
<evidence type="ECO:0000313" key="1">
    <source>
        <dbReference type="EMBL" id="KAK8208024.1"/>
    </source>
</evidence>
<comment type="caution">
    <text evidence="1">The sequence shown here is derived from an EMBL/GenBank/DDBJ whole genome shotgun (WGS) entry which is preliminary data.</text>
</comment>